<dbReference type="InterPro" id="IPR006674">
    <property type="entry name" value="HD_domain"/>
</dbReference>
<feature type="domain" description="HD" evidence="5">
    <location>
        <begin position="292"/>
        <end position="414"/>
    </location>
</feature>
<dbReference type="InterPro" id="IPR001610">
    <property type="entry name" value="PAC"/>
</dbReference>
<dbReference type="CDD" id="cd00077">
    <property type="entry name" value="HDc"/>
    <property type="match status" value="1"/>
</dbReference>
<dbReference type="PATRIC" id="fig|1121439.3.peg.1374"/>
<evidence type="ECO:0000259" key="4">
    <source>
        <dbReference type="PROSITE" id="PS50113"/>
    </source>
</evidence>
<dbReference type="PROSITE" id="PS50110">
    <property type="entry name" value="RESPONSE_REGULATORY"/>
    <property type="match status" value="1"/>
</dbReference>
<dbReference type="InterPro" id="IPR003607">
    <property type="entry name" value="HD/PDEase_dom"/>
</dbReference>
<dbReference type="SUPFAM" id="SSF55785">
    <property type="entry name" value="PYP-like sensor domain (PAS domain)"/>
    <property type="match status" value="1"/>
</dbReference>
<protein>
    <submittedName>
        <fullName evidence="7">Putative PAS/PAC sensor protein</fullName>
    </submittedName>
</protein>
<dbReference type="PROSITE" id="PS51831">
    <property type="entry name" value="HD"/>
    <property type="match status" value="1"/>
</dbReference>
<dbReference type="Pfam" id="PF00072">
    <property type="entry name" value="Response_reg"/>
    <property type="match status" value="1"/>
</dbReference>
<organism evidence="7 8">
    <name type="scientific">Alkalidesulfovibrio alkalitolerans DSM 16529</name>
    <dbReference type="NCBI Taxonomy" id="1121439"/>
    <lineage>
        <taxon>Bacteria</taxon>
        <taxon>Pseudomonadati</taxon>
        <taxon>Thermodesulfobacteriota</taxon>
        <taxon>Desulfovibrionia</taxon>
        <taxon>Desulfovibrionales</taxon>
        <taxon>Desulfovibrionaceae</taxon>
        <taxon>Alkalidesulfovibrio</taxon>
    </lineage>
</organism>
<feature type="domain" description="PAC" evidence="4">
    <location>
        <begin position="213"/>
        <end position="265"/>
    </location>
</feature>
<dbReference type="InterPro" id="IPR000014">
    <property type="entry name" value="PAS"/>
</dbReference>
<dbReference type="InterPro" id="IPR037522">
    <property type="entry name" value="HD_GYP_dom"/>
</dbReference>
<dbReference type="Gene3D" id="3.30.450.20">
    <property type="entry name" value="PAS domain"/>
    <property type="match status" value="1"/>
</dbReference>
<dbReference type="SMART" id="SM00448">
    <property type="entry name" value="REC"/>
    <property type="match status" value="1"/>
</dbReference>
<proteinExistence type="predicted"/>
<dbReference type="InterPro" id="IPR013656">
    <property type="entry name" value="PAS_4"/>
</dbReference>
<feature type="domain" description="Response regulatory" evidence="2">
    <location>
        <begin position="8"/>
        <end position="123"/>
    </location>
</feature>
<dbReference type="PANTHER" id="PTHR45228">
    <property type="entry name" value="CYCLIC DI-GMP PHOSPHODIESTERASE TM_0186-RELATED"/>
    <property type="match status" value="1"/>
</dbReference>
<dbReference type="STRING" id="1121439.dsat_2858"/>
<evidence type="ECO:0000259" key="5">
    <source>
        <dbReference type="PROSITE" id="PS51831"/>
    </source>
</evidence>
<name>S7UK82_9BACT</name>
<dbReference type="Pfam" id="PF13487">
    <property type="entry name" value="HD_5"/>
    <property type="match status" value="1"/>
</dbReference>
<evidence type="ECO:0000259" key="6">
    <source>
        <dbReference type="PROSITE" id="PS51832"/>
    </source>
</evidence>
<dbReference type="eggNOG" id="COG2206">
    <property type="taxonomic scope" value="Bacteria"/>
</dbReference>
<dbReference type="InterPro" id="IPR035965">
    <property type="entry name" value="PAS-like_dom_sf"/>
</dbReference>
<gene>
    <name evidence="7" type="ORF">dsat_2858</name>
</gene>
<dbReference type="CDD" id="cd00130">
    <property type="entry name" value="PAS"/>
    <property type="match status" value="1"/>
</dbReference>
<dbReference type="PROSITE" id="PS50112">
    <property type="entry name" value="PAS"/>
    <property type="match status" value="1"/>
</dbReference>
<evidence type="ECO:0000313" key="7">
    <source>
        <dbReference type="EMBL" id="EPR34219.1"/>
    </source>
</evidence>
<comment type="caution">
    <text evidence="7">The sequence shown here is derived from an EMBL/GenBank/DDBJ whole genome shotgun (WGS) entry which is preliminary data.</text>
</comment>
<dbReference type="NCBIfam" id="TIGR00277">
    <property type="entry name" value="HDIG"/>
    <property type="match status" value="1"/>
</dbReference>
<dbReference type="InterPro" id="IPR006675">
    <property type="entry name" value="HDIG_dom"/>
</dbReference>
<keyword evidence="8" id="KW-1185">Reference proteome</keyword>
<dbReference type="PROSITE" id="PS51832">
    <property type="entry name" value="HD_GYP"/>
    <property type="match status" value="1"/>
</dbReference>
<keyword evidence="1" id="KW-0597">Phosphoprotein</keyword>
<dbReference type="RefSeq" id="WP_020886823.1">
    <property type="nucleotide sequence ID" value="NZ_ATHI01000014.1"/>
</dbReference>
<sequence>MTQQVGARILVVEDEAIVALDIQSRLRNLGYSVARAVSSGEAAIEAARELQPDLILMDIMLEGEVDGITAAGHIRERQQIPIIYLTAYADEQTLQRAKATDPFGYIIKPFEDRELAINIEMALYKHRLDRKLRDNERWLHTTLHSIGDGVVATDAEGRITFLNAEAVKMLGTEDSRAVGRELDAVLHFFDEIGGELVLDMAGRAIRSGAQPEVRGDLMLVAQKGERVPVQVSIAPISRGDGGVMGSVLVIRDVSGRRQAEMDLKRTVNQLRLTVKQTVNALAITSEKRDPYTAGHQQRVAQLACTVAAEMGLDEDMIEGIRVAGLLHDIGKIYVPAEILSKPARLTTMEMGIMKTHSEVGYDILKEVPFPWPVADIVLQHHERMDGSGYPNGLSGEEMLVQSRIISVADVVEAMSSHRPYRAALGIERALEEISRNKGKLYDPDMVDICLRLFRNGFQFQSV</sequence>
<dbReference type="InterPro" id="IPR000700">
    <property type="entry name" value="PAS-assoc_C"/>
</dbReference>
<dbReference type="SUPFAM" id="SSF109604">
    <property type="entry name" value="HD-domain/PDEase-like"/>
    <property type="match status" value="1"/>
</dbReference>
<dbReference type="InterPro" id="IPR052020">
    <property type="entry name" value="Cyclic_di-GMP/3'3'-cGAMP_PDE"/>
</dbReference>
<dbReference type="eggNOG" id="COG0784">
    <property type="taxonomic scope" value="Bacteria"/>
</dbReference>
<dbReference type="Pfam" id="PF08448">
    <property type="entry name" value="PAS_4"/>
    <property type="match status" value="1"/>
</dbReference>
<reference evidence="7 8" key="1">
    <citation type="journal article" date="2013" name="Genome Announc.">
        <title>Draft genome sequences for three mercury-methylating, sulfate-reducing bacteria.</title>
        <authorList>
            <person name="Brown S.D."/>
            <person name="Hurt R.A.Jr."/>
            <person name="Gilmour C.C."/>
            <person name="Elias D.A."/>
        </authorList>
    </citation>
    <scope>NUCLEOTIDE SEQUENCE [LARGE SCALE GENOMIC DNA]</scope>
    <source>
        <strain evidence="7 8">DSM 16529</strain>
    </source>
</reference>
<feature type="modified residue" description="4-aspartylphosphate" evidence="1">
    <location>
        <position position="58"/>
    </location>
</feature>
<evidence type="ECO:0000259" key="2">
    <source>
        <dbReference type="PROSITE" id="PS50110"/>
    </source>
</evidence>
<evidence type="ECO:0000313" key="8">
    <source>
        <dbReference type="Proteomes" id="UP000014975"/>
    </source>
</evidence>
<dbReference type="EMBL" id="ATHI01000014">
    <property type="protein sequence ID" value="EPR34219.1"/>
    <property type="molecule type" value="Genomic_DNA"/>
</dbReference>
<accession>S7UK82</accession>
<feature type="domain" description="PAS" evidence="3">
    <location>
        <begin position="135"/>
        <end position="208"/>
    </location>
</feature>
<dbReference type="AlphaFoldDB" id="S7UK82"/>
<dbReference type="SUPFAM" id="SSF52172">
    <property type="entry name" value="CheY-like"/>
    <property type="match status" value="1"/>
</dbReference>
<dbReference type="Proteomes" id="UP000014975">
    <property type="component" value="Unassembled WGS sequence"/>
</dbReference>
<evidence type="ECO:0000259" key="3">
    <source>
        <dbReference type="PROSITE" id="PS50112"/>
    </source>
</evidence>
<dbReference type="CDD" id="cd17534">
    <property type="entry name" value="REC_DC-like"/>
    <property type="match status" value="1"/>
</dbReference>
<dbReference type="SMART" id="SM00086">
    <property type="entry name" value="PAC"/>
    <property type="match status" value="1"/>
</dbReference>
<dbReference type="InterPro" id="IPR001789">
    <property type="entry name" value="Sig_transdc_resp-reg_receiver"/>
</dbReference>
<feature type="domain" description="HD-GYP" evidence="6">
    <location>
        <begin position="270"/>
        <end position="462"/>
    </location>
</feature>
<evidence type="ECO:0000256" key="1">
    <source>
        <dbReference type="PROSITE-ProRule" id="PRU00169"/>
    </source>
</evidence>
<dbReference type="Gene3D" id="1.10.3210.10">
    <property type="entry name" value="Hypothetical protein af1432"/>
    <property type="match status" value="1"/>
</dbReference>
<dbReference type="Gene3D" id="3.40.50.2300">
    <property type="match status" value="1"/>
</dbReference>
<dbReference type="PANTHER" id="PTHR45228:SF4">
    <property type="entry name" value="LIPOPROTEIN"/>
    <property type="match status" value="1"/>
</dbReference>
<dbReference type="GO" id="GO:0000160">
    <property type="term" value="P:phosphorelay signal transduction system"/>
    <property type="evidence" value="ECO:0007669"/>
    <property type="project" value="InterPro"/>
</dbReference>
<dbReference type="InterPro" id="IPR011006">
    <property type="entry name" value="CheY-like_superfamily"/>
</dbReference>
<dbReference type="PROSITE" id="PS50113">
    <property type="entry name" value="PAC"/>
    <property type="match status" value="1"/>
</dbReference>
<dbReference type="SMART" id="SM00091">
    <property type="entry name" value="PAS"/>
    <property type="match status" value="1"/>
</dbReference>
<dbReference type="NCBIfam" id="TIGR00229">
    <property type="entry name" value="sensory_box"/>
    <property type="match status" value="1"/>
</dbReference>
<dbReference type="SMART" id="SM00471">
    <property type="entry name" value="HDc"/>
    <property type="match status" value="1"/>
</dbReference>